<evidence type="ECO:0000313" key="1">
    <source>
        <dbReference type="EMBL" id="KAH7914647.1"/>
    </source>
</evidence>
<reference evidence="1" key="1">
    <citation type="journal article" date="2021" name="New Phytol.">
        <title>Evolutionary innovations through gain and loss of genes in the ectomycorrhizal Boletales.</title>
        <authorList>
            <person name="Wu G."/>
            <person name="Miyauchi S."/>
            <person name="Morin E."/>
            <person name="Kuo A."/>
            <person name="Drula E."/>
            <person name="Varga T."/>
            <person name="Kohler A."/>
            <person name="Feng B."/>
            <person name="Cao Y."/>
            <person name="Lipzen A."/>
            <person name="Daum C."/>
            <person name="Hundley H."/>
            <person name="Pangilinan J."/>
            <person name="Johnson J."/>
            <person name="Barry K."/>
            <person name="LaButti K."/>
            <person name="Ng V."/>
            <person name="Ahrendt S."/>
            <person name="Min B."/>
            <person name="Choi I.G."/>
            <person name="Park H."/>
            <person name="Plett J.M."/>
            <person name="Magnuson J."/>
            <person name="Spatafora J.W."/>
            <person name="Nagy L.G."/>
            <person name="Henrissat B."/>
            <person name="Grigoriev I.V."/>
            <person name="Yang Z.L."/>
            <person name="Xu J."/>
            <person name="Martin F.M."/>
        </authorList>
    </citation>
    <scope>NUCLEOTIDE SEQUENCE</scope>
    <source>
        <strain evidence="1">ATCC 28755</strain>
    </source>
</reference>
<sequence>MDPDEHEPALDLSDVVHDEPLGSEDDLIHQNDIPDDHDALHARPPYAGINQLAESHHHQIPLSHSTTTGLQHFSYEMVERLVTSVLEQHATAASEALFRAAAQQILAQGEHGGLHSSTASEPIDERTLMNENIPGLDLDLDSLAAMLQVGHTSSAGPQSSTDSAKDREAALEKERRTTRSVPAFHSLTADESDVYVEDGGEGNQEDFELHYPEKDGEDYSSDIGPEHNRRHNDLPSTTSKSPSDGHPAVHGDFNDISDILNHLSSHFDAEANEESIRDQPQAPPDEPELDSLSSHADPVLVASSPPRPSSSPPLPEPQPVASTSSIQKNSSDGKKLKRVKEKRKEKEQPNEGEKEKEKVPNVHTCEDPQCRKSFTRRSDLARHMRIHTGERPFVCGHPGCGKTFIQRSALHVHQRVHTGEKPHSCEYPGCGKTFGDSSSLARHRRTHTGKRPYKCEDPECEKTFTRRTTLTQHMRTHDPTWEPDPNIKYNFKAKKQKTSEEADDLELEESVRTLSALFTQSGSANGNAPRSIRAGGPDEPLEARVASISAEIVAAIAQASSRALDDDELEEEEGVDDDDGDGWGSGSGHEIGGHESIVPNTSGIRGGGDAGESGRVGGKRAGSVEEDDEDSDTFPIPLRTRKGKESVSLVGVKRKR</sequence>
<evidence type="ECO:0000313" key="2">
    <source>
        <dbReference type="Proteomes" id="UP000790377"/>
    </source>
</evidence>
<keyword evidence="2" id="KW-1185">Reference proteome</keyword>
<accession>A0ACB8AN00</accession>
<proteinExistence type="predicted"/>
<organism evidence="1 2">
    <name type="scientific">Hygrophoropsis aurantiaca</name>
    <dbReference type="NCBI Taxonomy" id="72124"/>
    <lineage>
        <taxon>Eukaryota</taxon>
        <taxon>Fungi</taxon>
        <taxon>Dikarya</taxon>
        <taxon>Basidiomycota</taxon>
        <taxon>Agaricomycotina</taxon>
        <taxon>Agaricomycetes</taxon>
        <taxon>Agaricomycetidae</taxon>
        <taxon>Boletales</taxon>
        <taxon>Coniophorineae</taxon>
        <taxon>Hygrophoropsidaceae</taxon>
        <taxon>Hygrophoropsis</taxon>
    </lineage>
</organism>
<protein>
    <submittedName>
        <fullName evidence="1">Uncharacterized protein</fullName>
    </submittedName>
</protein>
<name>A0ACB8AN00_9AGAM</name>
<gene>
    <name evidence="1" type="ORF">BJ138DRAFT_1123291</name>
</gene>
<dbReference type="Proteomes" id="UP000790377">
    <property type="component" value="Unassembled WGS sequence"/>
</dbReference>
<comment type="caution">
    <text evidence="1">The sequence shown here is derived from an EMBL/GenBank/DDBJ whole genome shotgun (WGS) entry which is preliminary data.</text>
</comment>
<dbReference type="EMBL" id="MU267610">
    <property type="protein sequence ID" value="KAH7914647.1"/>
    <property type="molecule type" value="Genomic_DNA"/>
</dbReference>